<dbReference type="InterPro" id="IPR037171">
    <property type="entry name" value="NagB/RpiA_transferase-like"/>
</dbReference>
<keyword evidence="3 6" id="KW-0067">ATP-binding</keyword>
<dbReference type="GO" id="GO:0035999">
    <property type="term" value="P:tetrahydrofolate interconversion"/>
    <property type="evidence" value="ECO:0007669"/>
    <property type="project" value="TreeGrafter"/>
</dbReference>
<evidence type="ECO:0000313" key="8">
    <source>
        <dbReference type="Proteomes" id="UP000799436"/>
    </source>
</evidence>
<feature type="binding site" evidence="6">
    <location>
        <position position="61"/>
    </location>
    <ligand>
        <name>substrate</name>
    </ligand>
</feature>
<dbReference type="Proteomes" id="UP000799436">
    <property type="component" value="Unassembled WGS sequence"/>
</dbReference>
<feature type="binding site" evidence="6">
    <location>
        <begin position="171"/>
        <end position="179"/>
    </location>
    <ligand>
        <name>ATP</name>
        <dbReference type="ChEBI" id="CHEBI:30616"/>
    </ligand>
</feature>
<dbReference type="GO" id="GO:0030272">
    <property type="term" value="F:5-formyltetrahydrofolate cyclo-ligase activity"/>
    <property type="evidence" value="ECO:0007669"/>
    <property type="project" value="UniProtKB-EC"/>
</dbReference>
<keyword evidence="2 6" id="KW-0547">Nucleotide-binding</keyword>
<dbReference type="GO" id="GO:0005739">
    <property type="term" value="C:mitochondrion"/>
    <property type="evidence" value="ECO:0007669"/>
    <property type="project" value="TreeGrafter"/>
</dbReference>
<comment type="similarity">
    <text evidence="1">Belongs to the 5-formyltetrahydrofolate cyclo-ligase family.</text>
</comment>
<name>A0A6G1LN69_9PEZI</name>
<evidence type="ECO:0000256" key="4">
    <source>
        <dbReference type="ARBA" id="ARBA00036539"/>
    </source>
</evidence>
<feature type="binding site" evidence="6">
    <location>
        <position position="55"/>
    </location>
    <ligand>
        <name>substrate</name>
    </ligand>
</feature>
<dbReference type="PANTHER" id="PTHR23407:SF1">
    <property type="entry name" value="5-FORMYLTETRAHYDROFOLATE CYCLO-LIGASE"/>
    <property type="match status" value="1"/>
</dbReference>
<dbReference type="GO" id="GO:0005524">
    <property type="term" value="F:ATP binding"/>
    <property type="evidence" value="ECO:0007669"/>
    <property type="project" value="UniProtKB-KW"/>
</dbReference>
<protein>
    <recommendedName>
        <fullName evidence="5">5-formyltetrahydrofolate cyclo-ligase</fullName>
        <ecNumber evidence="5">6.3.3.2</ecNumber>
    </recommendedName>
</protein>
<dbReference type="SUPFAM" id="SSF100950">
    <property type="entry name" value="NagB/RpiA/CoA transferase-like"/>
    <property type="match status" value="1"/>
</dbReference>
<evidence type="ECO:0000256" key="1">
    <source>
        <dbReference type="ARBA" id="ARBA00010638"/>
    </source>
</evidence>
<sequence length="238" mass="26374">MSIEATSAKKALRRDIKARLASLSSEDVTKQSKLAQDLILSLPQYQNAKSLSVYLSMPVGEAQTRSILRDALETGKKVYVPYIYKPESEGSPSKRKVMDMLQLSSLSEYENLERDSWGIPTLPEEGIQERCNAMGGRGLTQGLDLGGRAEEYGGLDLIVVPGVAFDADGNRMGHGAGFYDSYLTRLCGGWRRKRPFLVGLCLAEQVLERGRILMQEWDWRVDVVAVGDGRLIEVGKTE</sequence>
<organism evidence="7 8">
    <name type="scientific">Teratosphaeria nubilosa</name>
    <dbReference type="NCBI Taxonomy" id="161662"/>
    <lineage>
        <taxon>Eukaryota</taxon>
        <taxon>Fungi</taxon>
        <taxon>Dikarya</taxon>
        <taxon>Ascomycota</taxon>
        <taxon>Pezizomycotina</taxon>
        <taxon>Dothideomycetes</taxon>
        <taxon>Dothideomycetidae</taxon>
        <taxon>Mycosphaerellales</taxon>
        <taxon>Teratosphaeriaceae</taxon>
        <taxon>Teratosphaeria</taxon>
    </lineage>
</organism>
<dbReference type="AlphaFoldDB" id="A0A6G1LN69"/>
<proteinExistence type="inferred from homology"/>
<evidence type="ECO:0000256" key="6">
    <source>
        <dbReference type="PIRSR" id="PIRSR006806-1"/>
    </source>
</evidence>
<dbReference type="Pfam" id="PF01812">
    <property type="entry name" value="5-FTHF_cyc-lig"/>
    <property type="match status" value="1"/>
</dbReference>
<keyword evidence="8" id="KW-1185">Reference proteome</keyword>
<dbReference type="EC" id="6.3.3.2" evidence="5"/>
<dbReference type="PIRSF" id="PIRSF006806">
    <property type="entry name" value="FTHF_cligase"/>
    <property type="match status" value="1"/>
</dbReference>
<gene>
    <name evidence="7" type="ORF">EJ03DRAFT_263404</name>
</gene>
<evidence type="ECO:0000256" key="5">
    <source>
        <dbReference type="ARBA" id="ARBA00038966"/>
    </source>
</evidence>
<comment type="catalytic activity">
    <reaction evidence="4">
        <text>(6S)-5-formyl-5,6,7,8-tetrahydrofolate + ATP = (6R)-5,10-methenyltetrahydrofolate + ADP + phosphate</text>
        <dbReference type="Rhea" id="RHEA:10488"/>
        <dbReference type="ChEBI" id="CHEBI:30616"/>
        <dbReference type="ChEBI" id="CHEBI:43474"/>
        <dbReference type="ChEBI" id="CHEBI:57455"/>
        <dbReference type="ChEBI" id="CHEBI:57457"/>
        <dbReference type="ChEBI" id="CHEBI:456216"/>
        <dbReference type="EC" id="6.3.3.2"/>
    </reaction>
</comment>
<dbReference type="InterPro" id="IPR002698">
    <property type="entry name" value="FTHF_cligase"/>
</dbReference>
<dbReference type="Gene3D" id="3.40.50.10420">
    <property type="entry name" value="NagB/RpiA/CoA transferase-like"/>
    <property type="match status" value="1"/>
</dbReference>
<accession>A0A6G1LN69</accession>
<dbReference type="OrthoDB" id="2015992at2759"/>
<dbReference type="PANTHER" id="PTHR23407">
    <property type="entry name" value="ATPASE INHIBITOR/5-FORMYLTETRAHYDROFOLATE CYCLO-LIGASE"/>
    <property type="match status" value="1"/>
</dbReference>
<evidence type="ECO:0000256" key="2">
    <source>
        <dbReference type="ARBA" id="ARBA00022741"/>
    </source>
</evidence>
<feature type="binding site" evidence="6">
    <location>
        <begin position="9"/>
        <end position="13"/>
    </location>
    <ligand>
        <name>ATP</name>
        <dbReference type="ChEBI" id="CHEBI:30616"/>
    </ligand>
</feature>
<evidence type="ECO:0000256" key="3">
    <source>
        <dbReference type="ARBA" id="ARBA00022840"/>
    </source>
</evidence>
<dbReference type="GO" id="GO:0009396">
    <property type="term" value="P:folic acid-containing compound biosynthetic process"/>
    <property type="evidence" value="ECO:0007669"/>
    <property type="project" value="TreeGrafter"/>
</dbReference>
<dbReference type="EMBL" id="ML995808">
    <property type="protein sequence ID" value="KAF2774391.1"/>
    <property type="molecule type" value="Genomic_DNA"/>
</dbReference>
<evidence type="ECO:0000313" key="7">
    <source>
        <dbReference type="EMBL" id="KAF2774391.1"/>
    </source>
</evidence>
<dbReference type="InterPro" id="IPR024185">
    <property type="entry name" value="FTHF_cligase-like_sf"/>
</dbReference>
<reference evidence="7" key="1">
    <citation type="journal article" date="2020" name="Stud. Mycol.">
        <title>101 Dothideomycetes genomes: a test case for predicting lifestyles and emergence of pathogens.</title>
        <authorList>
            <person name="Haridas S."/>
            <person name="Albert R."/>
            <person name="Binder M."/>
            <person name="Bloem J."/>
            <person name="Labutti K."/>
            <person name="Salamov A."/>
            <person name="Andreopoulos B."/>
            <person name="Baker S."/>
            <person name="Barry K."/>
            <person name="Bills G."/>
            <person name="Bluhm B."/>
            <person name="Cannon C."/>
            <person name="Castanera R."/>
            <person name="Culley D."/>
            <person name="Daum C."/>
            <person name="Ezra D."/>
            <person name="Gonzalez J."/>
            <person name="Henrissat B."/>
            <person name="Kuo A."/>
            <person name="Liang C."/>
            <person name="Lipzen A."/>
            <person name="Lutzoni F."/>
            <person name="Magnuson J."/>
            <person name="Mondo S."/>
            <person name="Nolan M."/>
            <person name="Ohm R."/>
            <person name="Pangilinan J."/>
            <person name="Park H.-J."/>
            <person name="Ramirez L."/>
            <person name="Alfaro M."/>
            <person name="Sun H."/>
            <person name="Tritt A."/>
            <person name="Yoshinaga Y."/>
            <person name="Zwiers L.-H."/>
            <person name="Turgeon B."/>
            <person name="Goodwin S."/>
            <person name="Spatafora J."/>
            <person name="Crous P."/>
            <person name="Grigoriev I."/>
        </authorList>
    </citation>
    <scope>NUCLEOTIDE SEQUENCE</scope>
    <source>
        <strain evidence="7">CBS 116005</strain>
    </source>
</reference>
<keyword evidence="7" id="KW-0436">Ligase</keyword>